<evidence type="ECO:0000256" key="3">
    <source>
        <dbReference type="ARBA" id="ARBA00022741"/>
    </source>
</evidence>
<dbReference type="CDD" id="cd03228">
    <property type="entry name" value="ABCC_MRP_Like"/>
    <property type="match status" value="1"/>
</dbReference>
<dbReference type="Pfam" id="PF00005">
    <property type="entry name" value="ABC_tran"/>
    <property type="match status" value="1"/>
</dbReference>
<accession>A0AAE3DPJ5</accession>
<dbReference type="GO" id="GO:0005886">
    <property type="term" value="C:plasma membrane"/>
    <property type="evidence" value="ECO:0007669"/>
    <property type="project" value="UniProtKB-SubCell"/>
</dbReference>
<feature type="domain" description="ABC transporter" evidence="8">
    <location>
        <begin position="372"/>
        <end position="585"/>
    </location>
</feature>
<dbReference type="EMBL" id="JAJEQF010000082">
    <property type="protein sequence ID" value="MCC2169282.1"/>
    <property type="molecule type" value="Genomic_DNA"/>
</dbReference>
<keyword evidence="4 10" id="KW-0067">ATP-binding</keyword>
<feature type="transmembrane region" description="Helical" evidence="7">
    <location>
        <begin position="141"/>
        <end position="162"/>
    </location>
</feature>
<feature type="transmembrane region" description="Helical" evidence="7">
    <location>
        <begin position="252"/>
        <end position="273"/>
    </location>
</feature>
<dbReference type="InterPro" id="IPR027417">
    <property type="entry name" value="P-loop_NTPase"/>
</dbReference>
<dbReference type="SUPFAM" id="SSF90123">
    <property type="entry name" value="ABC transporter transmembrane region"/>
    <property type="match status" value="1"/>
</dbReference>
<dbReference type="SMART" id="SM00382">
    <property type="entry name" value="AAA"/>
    <property type="match status" value="1"/>
</dbReference>
<evidence type="ECO:0000256" key="1">
    <source>
        <dbReference type="ARBA" id="ARBA00004651"/>
    </source>
</evidence>
<evidence type="ECO:0000256" key="5">
    <source>
        <dbReference type="ARBA" id="ARBA00022989"/>
    </source>
</evidence>
<dbReference type="GO" id="GO:0005524">
    <property type="term" value="F:ATP binding"/>
    <property type="evidence" value="ECO:0007669"/>
    <property type="project" value="UniProtKB-KW"/>
</dbReference>
<feature type="transmembrane region" description="Helical" evidence="7">
    <location>
        <begin position="68"/>
        <end position="88"/>
    </location>
</feature>
<comment type="subcellular location">
    <subcellularLocation>
        <location evidence="1">Cell membrane</location>
        <topology evidence="1">Multi-pass membrane protein</topology>
    </subcellularLocation>
</comment>
<dbReference type="AlphaFoldDB" id="A0AAE3DPJ5"/>
<name>A0AAE3DPJ5_9FIRM</name>
<evidence type="ECO:0000256" key="6">
    <source>
        <dbReference type="ARBA" id="ARBA00023136"/>
    </source>
</evidence>
<comment type="caution">
    <text evidence="10">The sequence shown here is derived from an EMBL/GenBank/DDBJ whole genome shotgun (WGS) entry which is preliminary data.</text>
</comment>
<dbReference type="PANTHER" id="PTHR43394">
    <property type="entry name" value="ATP-DEPENDENT PERMEASE MDL1, MITOCHONDRIAL"/>
    <property type="match status" value="1"/>
</dbReference>
<dbReference type="RefSeq" id="WP_308729231.1">
    <property type="nucleotide sequence ID" value="NZ_JAJEQF010000082.1"/>
</dbReference>
<evidence type="ECO:0000256" key="4">
    <source>
        <dbReference type="ARBA" id="ARBA00022840"/>
    </source>
</evidence>
<dbReference type="PROSITE" id="PS00211">
    <property type="entry name" value="ABC_TRANSPORTER_1"/>
    <property type="match status" value="1"/>
</dbReference>
<feature type="transmembrane region" description="Helical" evidence="7">
    <location>
        <begin position="168"/>
        <end position="185"/>
    </location>
</feature>
<keyword evidence="6 7" id="KW-0472">Membrane</keyword>
<dbReference type="PROSITE" id="PS50929">
    <property type="entry name" value="ABC_TM1F"/>
    <property type="match status" value="1"/>
</dbReference>
<protein>
    <submittedName>
        <fullName evidence="10">ABC transporter ATP-binding protein/permease</fullName>
    </submittedName>
</protein>
<keyword evidence="2 7" id="KW-0812">Transmembrane</keyword>
<dbReference type="InterPro" id="IPR003439">
    <property type="entry name" value="ABC_transporter-like_ATP-bd"/>
</dbReference>
<reference evidence="10 11" key="1">
    <citation type="submission" date="2021-10" db="EMBL/GenBank/DDBJ databases">
        <title>Anaerobic single-cell dispensing facilitates the cultivation of human gut bacteria.</title>
        <authorList>
            <person name="Afrizal A."/>
        </authorList>
    </citation>
    <scope>NUCLEOTIDE SEQUENCE [LARGE SCALE GENOMIC DNA]</scope>
    <source>
        <strain evidence="10 11">CLA-AA-H244</strain>
    </source>
</reference>
<dbReference type="CDD" id="cd07346">
    <property type="entry name" value="ABC_6TM_exporters"/>
    <property type="match status" value="1"/>
</dbReference>
<dbReference type="Pfam" id="PF00664">
    <property type="entry name" value="ABC_membrane"/>
    <property type="match status" value="1"/>
</dbReference>
<evidence type="ECO:0000256" key="2">
    <source>
        <dbReference type="ARBA" id="ARBA00022692"/>
    </source>
</evidence>
<proteinExistence type="predicted"/>
<dbReference type="GO" id="GO:0015421">
    <property type="term" value="F:ABC-type oligopeptide transporter activity"/>
    <property type="evidence" value="ECO:0007669"/>
    <property type="project" value="TreeGrafter"/>
</dbReference>
<feature type="transmembrane region" description="Helical" evidence="7">
    <location>
        <begin position="31"/>
        <end position="56"/>
    </location>
</feature>
<dbReference type="PANTHER" id="PTHR43394:SF1">
    <property type="entry name" value="ATP-BINDING CASSETTE SUB-FAMILY B MEMBER 10, MITOCHONDRIAL"/>
    <property type="match status" value="1"/>
</dbReference>
<dbReference type="InterPro" id="IPR036640">
    <property type="entry name" value="ABC1_TM_sf"/>
</dbReference>
<dbReference type="InterPro" id="IPR011527">
    <property type="entry name" value="ABC1_TM_dom"/>
</dbReference>
<keyword evidence="11" id="KW-1185">Reference proteome</keyword>
<dbReference type="Proteomes" id="UP001199355">
    <property type="component" value="Unassembled WGS sequence"/>
</dbReference>
<organism evidence="10 11">
    <name type="scientific">Gallintestinimicrobium propionicum</name>
    <dbReference type="NCBI Taxonomy" id="2981770"/>
    <lineage>
        <taxon>Bacteria</taxon>
        <taxon>Bacillati</taxon>
        <taxon>Bacillota</taxon>
        <taxon>Clostridia</taxon>
        <taxon>Lachnospirales</taxon>
        <taxon>Lachnospiraceae</taxon>
        <taxon>Gallintestinimicrobium</taxon>
    </lineage>
</organism>
<evidence type="ECO:0000259" key="9">
    <source>
        <dbReference type="PROSITE" id="PS50929"/>
    </source>
</evidence>
<dbReference type="Gene3D" id="1.20.1560.10">
    <property type="entry name" value="ABC transporter type 1, transmembrane domain"/>
    <property type="match status" value="1"/>
</dbReference>
<evidence type="ECO:0000259" key="8">
    <source>
        <dbReference type="PROSITE" id="PS50893"/>
    </source>
</evidence>
<sequence length="585" mass="65760">MRDYPGSSNDYSKVYSEKWIQNVIRQNKGKFGLSLFSSIFRSLVLLLPTLLVKQIINRSIPQENIPMLILLSCVNVSIYFVTTTLIILDLHLEKYILDAFGTLRRDMYRFFLEKPLREFAAIRSGDTISKIVDETEGLANFFYFGFGSLIWINTTVFAGMAIMAAQNLLLAALTIALMILRIVLIRKINKKQEVIGQKINETNSRVNQTVKEQMSNILFIKATASEEKELNRVQEALSGKYRIQRNAFHGKVLNKAVFGGFELLINVLFYLYGGLLIANGEMLPGTLVAFVAAYDWIVPALDGYIDLNIDFRRKKSSIVRVFGVFADAVTAGDSVADVSGGWKTAPGGVENATLSEFASCKPQGMVPADASIAVEHLSYRYGTKMVLNDVSLQIKSGEFLGICGKSGSGKSTLANLMAGLLDGYDGEVFVGREDIRKVPRDWTTKNLIYLGQDGYLMNLSIRDNILFYSQSHTDEDLEKVLRLVKLEEWIKKLPEGLDTVVGERANAVSGGERQRILLARALLRNPKIFIFDESTSALDVNTEKEVMDNIRKFYPDATRIFITHRENCLELFDRVVFIENGEIFR</sequence>
<dbReference type="InterPro" id="IPR039421">
    <property type="entry name" value="Type_1_exporter"/>
</dbReference>
<dbReference type="Gene3D" id="3.40.50.300">
    <property type="entry name" value="P-loop containing nucleotide triphosphate hydrolases"/>
    <property type="match status" value="1"/>
</dbReference>
<dbReference type="GO" id="GO:0016887">
    <property type="term" value="F:ATP hydrolysis activity"/>
    <property type="evidence" value="ECO:0007669"/>
    <property type="project" value="InterPro"/>
</dbReference>
<dbReference type="SUPFAM" id="SSF52540">
    <property type="entry name" value="P-loop containing nucleoside triphosphate hydrolases"/>
    <property type="match status" value="1"/>
</dbReference>
<gene>
    <name evidence="10" type="ORF">LKD45_16615</name>
</gene>
<keyword evidence="5 7" id="KW-1133">Transmembrane helix</keyword>
<keyword evidence="3" id="KW-0547">Nucleotide-binding</keyword>
<dbReference type="InterPro" id="IPR003593">
    <property type="entry name" value="AAA+_ATPase"/>
</dbReference>
<feature type="domain" description="ABC transmembrane type-1" evidence="9">
    <location>
        <begin position="33"/>
        <end position="313"/>
    </location>
</feature>
<evidence type="ECO:0000256" key="7">
    <source>
        <dbReference type="SAM" id="Phobius"/>
    </source>
</evidence>
<dbReference type="PROSITE" id="PS50893">
    <property type="entry name" value="ABC_TRANSPORTER_2"/>
    <property type="match status" value="1"/>
</dbReference>
<evidence type="ECO:0000313" key="10">
    <source>
        <dbReference type="EMBL" id="MCC2169282.1"/>
    </source>
</evidence>
<dbReference type="InterPro" id="IPR017871">
    <property type="entry name" value="ABC_transporter-like_CS"/>
</dbReference>
<evidence type="ECO:0000313" key="11">
    <source>
        <dbReference type="Proteomes" id="UP001199355"/>
    </source>
</evidence>